<evidence type="ECO:0000313" key="3">
    <source>
        <dbReference type="Proteomes" id="UP000663292"/>
    </source>
</evidence>
<dbReference type="AlphaFoldDB" id="A0A897NNF0"/>
<evidence type="ECO:0000313" key="2">
    <source>
        <dbReference type="EMBL" id="QSG14248.1"/>
    </source>
</evidence>
<evidence type="ECO:0000256" key="1">
    <source>
        <dbReference type="SAM" id="MobiDB-lite"/>
    </source>
</evidence>
<dbReference type="NCBIfam" id="NF038145">
    <property type="entry name" value="Hvo_1808_fam"/>
    <property type="match status" value="1"/>
</dbReference>
<proteinExistence type="predicted"/>
<gene>
    <name evidence="2" type="ORF">HSEST_0703</name>
</gene>
<name>A0A897NNF0_9EURY</name>
<feature type="region of interest" description="Disordered" evidence="1">
    <location>
        <begin position="274"/>
        <end position="295"/>
    </location>
</feature>
<protein>
    <recommendedName>
        <fullName evidence="4">Lipoprotein</fullName>
    </recommendedName>
</protein>
<dbReference type="EMBL" id="CP064791">
    <property type="protein sequence ID" value="QSG14248.1"/>
    <property type="molecule type" value="Genomic_DNA"/>
</dbReference>
<dbReference type="RefSeq" id="WP_229122191.1">
    <property type="nucleotide sequence ID" value="NZ_CP064791.1"/>
</dbReference>
<accession>A0A897NNF0</accession>
<organism evidence="2 3">
    <name type="scientific">Halapricum desulfuricans</name>
    <dbReference type="NCBI Taxonomy" id="2841257"/>
    <lineage>
        <taxon>Archaea</taxon>
        <taxon>Methanobacteriati</taxon>
        <taxon>Methanobacteriota</taxon>
        <taxon>Stenosarchaea group</taxon>
        <taxon>Halobacteria</taxon>
        <taxon>Halobacteriales</taxon>
        <taxon>Haloarculaceae</taxon>
        <taxon>Halapricum</taxon>
    </lineage>
</organism>
<dbReference type="InterPro" id="IPR047792">
    <property type="entry name" value="Hvo_1808-like"/>
</dbReference>
<dbReference type="GeneID" id="68857343"/>
<reference evidence="2 3" key="1">
    <citation type="submission" date="2020-11" db="EMBL/GenBank/DDBJ databases">
        <title>Carbohydrate-dependent, anaerobic sulfur respiration: A novel catabolism in halophilic archaea.</title>
        <authorList>
            <person name="Sorokin D.Y."/>
            <person name="Messina E."/>
            <person name="Smedile F."/>
            <person name="La Cono V."/>
            <person name="Hallsworth J.E."/>
            <person name="Yakimov M.M."/>
        </authorList>
    </citation>
    <scope>NUCLEOTIDE SEQUENCE [LARGE SCALE GENOMIC DNA]</scope>
    <source>
        <strain evidence="2 3">HSR-Est</strain>
    </source>
</reference>
<dbReference type="PROSITE" id="PS51257">
    <property type="entry name" value="PROKAR_LIPOPROTEIN"/>
    <property type="match status" value="1"/>
</dbReference>
<keyword evidence="3" id="KW-1185">Reference proteome</keyword>
<sequence length="436" mass="47906">MRRHLAILALAAALVIAGCISPPATTDDIGVENGYRYDADIAVTTGDGLNESEREAVVGRAMARVEYIRGHEFQETVDVRVISRAEYRNRTNDASDAANLTARQRWNEQVWEALHIIGEGETYPEARATNRGSSVVGYYSPGDGEIVLVSDSATPRVARGTLVHELVHALQDQHLSLGETRQLQDEQLAVWSLIEGDANYVQDRYERLCGVTWECIETPRAAPVRSGSFNQGLFLVSYLPYAEGPEFVEALRERGDWRAVDDGYGRFPASTEQVIHPDRYPGDEPATVPIPDRSNSGWEQFDDLDRPGHDTVGEGSIYAMFAATGVIDRSGAAQYDYDHPLSSGWAGDRIVPYHNGSGGYGYVWRVRWATPGEARAFAEGYRTLLDRRGADRIGDGRYRIGDGGFADAFRISRDGQTVTIVNAPTAPGLDAVHAPS</sequence>
<dbReference type="Proteomes" id="UP000663292">
    <property type="component" value="Chromosome"/>
</dbReference>
<evidence type="ECO:0008006" key="4">
    <source>
        <dbReference type="Google" id="ProtNLM"/>
    </source>
</evidence>